<evidence type="ECO:0000256" key="2">
    <source>
        <dbReference type="ARBA" id="ARBA00006772"/>
    </source>
</evidence>
<proteinExistence type="inferred from homology"/>
<keyword evidence="3 7" id="KW-0812">Transmembrane</keyword>
<evidence type="ECO:0000256" key="4">
    <source>
        <dbReference type="ARBA" id="ARBA00022989"/>
    </source>
</evidence>
<keyword evidence="9" id="KW-1185">Reference proteome</keyword>
<dbReference type="GO" id="GO:0015138">
    <property type="term" value="F:fumarate transmembrane transporter activity"/>
    <property type="evidence" value="ECO:0007669"/>
    <property type="project" value="TreeGrafter"/>
</dbReference>
<dbReference type="InterPro" id="IPR001898">
    <property type="entry name" value="SLC13A/DASS"/>
</dbReference>
<reference evidence="8" key="1">
    <citation type="submission" date="2022-11" db="EMBL/GenBank/DDBJ databases">
        <title>Chromosome-level genome of Pogonophryne albipinna.</title>
        <authorList>
            <person name="Jo E."/>
        </authorList>
    </citation>
    <scope>NUCLEOTIDE SEQUENCE</scope>
    <source>
        <strain evidence="8">SGF0006</strain>
        <tissue evidence="8">Muscle</tissue>
    </source>
</reference>
<keyword evidence="6" id="KW-0813">Transport</keyword>
<dbReference type="PANTHER" id="PTHR10283:SF82">
    <property type="entry name" value="SOLUTE CARRIER FAMILY 13 MEMBER 2"/>
    <property type="match status" value="1"/>
</dbReference>
<dbReference type="GO" id="GO:0005886">
    <property type="term" value="C:plasma membrane"/>
    <property type="evidence" value="ECO:0007669"/>
    <property type="project" value="TreeGrafter"/>
</dbReference>
<dbReference type="GO" id="GO:0015141">
    <property type="term" value="F:succinate transmembrane transporter activity"/>
    <property type="evidence" value="ECO:0007669"/>
    <property type="project" value="TreeGrafter"/>
</dbReference>
<evidence type="ECO:0000313" key="8">
    <source>
        <dbReference type="EMBL" id="KAJ4935453.1"/>
    </source>
</evidence>
<comment type="subcellular location">
    <subcellularLocation>
        <location evidence="1">Membrane</location>
        <topology evidence="1">Multi-pass membrane protein</topology>
    </subcellularLocation>
</comment>
<feature type="transmembrane region" description="Helical" evidence="7">
    <location>
        <begin position="12"/>
        <end position="29"/>
    </location>
</feature>
<organism evidence="8 9">
    <name type="scientific">Pogonophryne albipinna</name>
    <dbReference type="NCBI Taxonomy" id="1090488"/>
    <lineage>
        <taxon>Eukaryota</taxon>
        <taxon>Metazoa</taxon>
        <taxon>Chordata</taxon>
        <taxon>Craniata</taxon>
        <taxon>Vertebrata</taxon>
        <taxon>Euteleostomi</taxon>
        <taxon>Actinopterygii</taxon>
        <taxon>Neopterygii</taxon>
        <taxon>Teleostei</taxon>
        <taxon>Neoteleostei</taxon>
        <taxon>Acanthomorphata</taxon>
        <taxon>Eupercaria</taxon>
        <taxon>Perciformes</taxon>
        <taxon>Notothenioidei</taxon>
        <taxon>Pogonophryne</taxon>
    </lineage>
</organism>
<keyword evidence="6" id="KW-0915">Sodium</keyword>
<dbReference type="Pfam" id="PF00939">
    <property type="entry name" value="Na_sulph_symp"/>
    <property type="match status" value="1"/>
</dbReference>
<dbReference type="AlphaFoldDB" id="A0AAD6B2Q3"/>
<evidence type="ECO:0000256" key="5">
    <source>
        <dbReference type="ARBA" id="ARBA00023136"/>
    </source>
</evidence>
<comment type="caution">
    <text evidence="8">The sequence shown here is derived from an EMBL/GenBank/DDBJ whole genome shotgun (WGS) entry which is preliminary data.</text>
</comment>
<feature type="transmembrane region" description="Helical" evidence="7">
    <location>
        <begin position="44"/>
        <end position="61"/>
    </location>
</feature>
<dbReference type="Proteomes" id="UP001219934">
    <property type="component" value="Unassembled WGS sequence"/>
</dbReference>
<dbReference type="PANTHER" id="PTHR10283">
    <property type="entry name" value="SOLUTE CARRIER FAMILY 13 MEMBER"/>
    <property type="match status" value="1"/>
</dbReference>
<sequence>MALYWCTECIPLAVTALLPVILFPMMGIMESNEVCIQYLKDSNMLFIGGLLVAIAVEHWNLHRRIALQVLLIVGVKPSL</sequence>
<name>A0AAD6B2Q3_9TELE</name>
<keyword evidence="6" id="KW-0406">Ion transport</keyword>
<evidence type="ECO:0000256" key="1">
    <source>
        <dbReference type="ARBA" id="ARBA00004141"/>
    </source>
</evidence>
<accession>A0AAD6B2Q3</accession>
<gene>
    <name evidence="8" type="ORF">JOQ06_016986</name>
</gene>
<keyword evidence="5 7" id="KW-0472">Membrane</keyword>
<evidence type="ECO:0008006" key="10">
    <source>
        <dbReference type="Google" id="ProtNLM"/>
    </source>
</evidence>
<evidence type="ECO:0000313" key="9">
    <source>
        <dbReference type="Proteomes" id="UP001219934"/>
    </source>
</evidence>
<dbReference type="EMBL" id="JAPTMU010000011">
    <property type="protein sequence ID" value="KAJ4935453.1"/>
    <property type="molecule type" value="Genomic_DNA"/>
</dbReference>
<dbReference type="GO" id="GO:0015139">
    <property type="term" value="F:alpha-ketoglutarate transmembrane transporter activity"/>
    <property type="evidence" value="ECO:0007669"/>
    <property type="project" value="TreeGrafter"/>
</dbReference>
<dbReference type="GO" id="GO:0071285">
    <property type="term" value="P:cellular response to lithium ion"/>
    <property type="evidence" value="ECO:0007669"/>
    <property type="project" value="TreeGrafter"/>
</dbReference>
<evidence type="ECO:0000256" key="3">
    <source>
        <dbReference type="ARBA" id="ARBA00022692"/>
    </source>
</evidence>
<evidence type="ECO:0000256" key="7">
    <source>
        <dbReference type="SAM" id="Phobius"/>
    </source>
</evidence>
<protein>
    <recommendedName>
        <fullName evidence="10">Solute carrier family 13 member 2</fullName>
    </recommendedName>
</protein>
<keyword evidence="4 7" id="KW-1133">Transmembrane helix</keyword>
<evidence type="ECO:0000256" key="6">
    <source>
        <dbReference type="ARBA" id="ARBA00023201"/>
    </source>
</evidence>
<keyword evidence="6" id="KW-0739">Sodium transport</keyword>
<comment type="similarity">
    <text evidence="2">Belongs to the SLC13A/DASS transporter (TC 2.A.47) family. NADC subfamily.</text>
</comment>
<dbReference type="GO" id="GO:0017153">
    <property type="term" value="F:sodium:dicarboxylate symporter activity"/>
    <property type="evidence" value="ECO:0007669"/>
    <property type="project" value="TreeGrafter"/>
</dbReference>